<dbReference type="InterPro" id="IPR029787">
    <property type="entry name" value="Nucleotide_cyclase"/>
</dbReference>
<feature type="domain" description="Guanylate cyclase" evidence="2">
    <location>
        <begin position="12"/>
        <end position="127"/>
    </location>
</feature>
<dbReference type="GO" id="GO:0016779">
    <property type="term" value="F:nucleotidyltransferase activity"/>
    <property type="evidence" value="ECO:0007669"/>
    <property type="project" value="UniProtKB-KW"/>
</dbReference>
<protein>
    <submittedName>
        <fullName evidence="3">Adenylate/guanylate cyclase domain-containing protein</fullName>
        <ecNumber evidence="3">2.7.7.-</ecNumber>
    </submittedName>
</protein>
<keyword evidence="3" id="KW-0548">Nucleotidyltransferase</keyword>
<name>A0ABW4U9A8_9HYPH</name>
<sequence>MAEERVQRRLAAILAADVVGYSRLMEADEQGTLEVLKARRRDILTPLIARYRGRLVKVMGDGVLVEFASAVEAVQCAVDLQYRTAEANDSLPDSRRVILRIGINLGDIIVDGSDLYGDGVNVAARLEALGEPGDICVSGSVYDQVKRKVETGFDDLGQTSLKNIAEPVRVYRVRHLAIAARKDGETVPLALPSKPSIAILPFTNMSGDAEQDVFTDGLTEDLITDLSRNASLFVIARHSTFAYKGKSIDIRLIARDLGVRYLLEGSARRAAGRVRINVQLIDAVSGTHLWADRFDRDLEDIFAVQDEVTAKIVEALIGRLVTQPPPRNRPKSMEAYDLCVRGRTLIGISPEASRESRLLLQRAITLDPDYAEAHRLLAFHLWQAWAQWGEPEVPNRLVAVAMAEKAVKLDPNDAGCRFVLGHLLAYERSWPASDAEFATALEIDPNYADAWADLSDFSVLSGKPATAIEQVQKALRLNPHPPKWYYWDLGFAQYAARQYELAVVTLRNEATYRTISRRVLAASLAQLGRTDEAHQEGALFMASNPHFTISHWAASQPFRDQATRDHFVDGYRKAGLPD</sequence>
<dbReference type="InterPro" id="IPR011990">
    <property type="entry name" value="TPR-like_helical_dom_sf"/>
</dbReference>
<gene>
    <name evidence="3" type="ORF">ACFSOZ_15745</name>
</gene>
<dbReference type="Gene3D" id="3.30.70.1230">
    <property type="entry name" value="Nucleotide cyclase"/>
    <property type="match status" value="1"/>
</dbReference>
<dbReference type="EC" id="2.7.7.-" evidence="3"/>
<dbReference type="InterPro" id="IPR050697">
    <property type="entry name" value="Adenylyl/Guanylyl_Cyclase_3/4"/>
</dbReference>
<dbReference type="Pfam" id="PF00211">
    <property type="entry name" value="Guanylate_cyc"/>
    <property type="match status" value="1"/>
</dbReference>
<dbReference type="PANTHER" id="PTHR43081">
    <property type="entry name" value="ADENYLATE CYCLASE, TERMINAL-DIFFERENTIATION SPECIFIC-RELATED"/>
    <property type="match status" value="1"/>
</dbReference>
<dbReference type="PROSITE" id="PS50005">
    <property type="entry name" value="TPR"/>
    <property type="match status" value="1"/>
</dbReference>
<evidence type="ECO:0000313" key="3">
    <source>
        <dbReference type="EMBL" id="MFD1984108.1"/>
    </source>
</evidence>
<dbReference type="InterPro" id="IPR019734">
    <property type="entry name" value="TPR_rpt"/>
</dbReference>
<dbReference type="SUPFAM" id="SSF48452">
    <property type="entry name" value="TPR-like"/>
    <property type="match status" value="1"/>
</dbReference>
<dbReference type="RefSeq" id="WP_379099641.1">
    <property type="nucleotide sequence ID" value="NZ_JBHUGZ010000010.1"/>
</dbReference>
<evidence type="ECO:0000313" key="4">
    <source>
        <dbReference type="Proteomes" id="UP001597405"/>
    </source>
</evidence>
<dbReference type="SUPFAM" id="SSF55073">
    <property type="entry name" value="Nucleotide cyclase"/>
    <property type="match status" value="1"/>
</dbReference>
<dbReference type="PANTHER" id="PTHR43081:SF19">
    <property type="entry name" value="PH-SENSITIVE ADENYLATE CYCLASE RV1264"/>
    <property type="match status" value="1"/>
</dbReference>
<keyword evidence="4" id="KW-1185">Reference proteome</keyword>
<reference evidence="4" key="1">
    <citation type="journal article" date="2019" name="Int. J. Syst. Evol. Microbiol.">
        <title>The Global Catalogue of Microorganisms (GCM) 10K type strain sequencing project: providing services to taxonomists for standard genome sequencing and annotation.</title>
        <authorList>
            <consortium name="The Broad Institute Genomics Platform"/>
            <consortium name="The Broad Institute Genome Sequencing Center for Infectious Disease"/>
            <person name="Wu L."/>
            <person name="Ma J."/>
        </authorList>
    </citation>
    <scope>NUCLEOTIDE SEQUENCE [LARGE SCALE GENOMIC DNA]</scope>
    <source>
        <strain evidence="4">CGMCC 1.16225</strain>
    </source>
</reference>
<keyword evidence="1" id="KW-0802">TPR repeat</keyword>
<proteinExistence type="predicted"/>
<dbReference type="CDD" id="cd07302">
    <property type="entry name" value="CHD"/>
    <property type="match status" value="1"/>
</dbReference>
<dbReference type="InterPro" id="IPR001054">
    <property type="entry name" value="A/G_cyclase"/>
</dbReference>
<accession>A0ABW4U9A8</accession>
<keyword evidence="3" id="KW-0808">Transferase</keyword>
<evidence type="ECO:0000259" key="2">
    <source>
        <dbReference type="PROSITE" id="PS50125"/>
    </source>
</evidence>
<dbReference type="Proteomes" id="UP001597405">
    <property type="component" value="Unassembled WGS sequence"/>
</dbReference>
<comment type="caution">
    <text evidence="3">The sequence shown here is derived from an EMBL/GenBank/DDBJ whole genome shotgun (WGS) entry which is preliminary data.</text>
</comment>
<organism evidence="3 4">
    <name type="scientific">Mesorhizobium newzealandense</name>
    <dbReference type="NCBI Taxonomy" id="1300302"/>
    <lineage>
        <taxon>Bacteria</taxon>
        <taxon>Pseudomonadati</taxon>
        <taxon>Pseudomonadota</taxon>
        <taxon>Alphaproteobacteria</taxon>
        <taxon>Hyphomicrobiales</taxon>
        <taxon>Phyllobacteriaceae</taxon>
        <taxon>Mesorhizobium</taxon>
    </lineage>
</organism>
<evidence type="ECO:0000256" key="1">
    <source>
        <dbReference type="PROSITE-ProRule" id="PRU00339"/>
    </source>
</evidence>
<dbReference type="EMBL" id="JBHUGZ010000010">
    <property type="protein sequence ID" value="MFD1984108.1"/>
    <property type="molecule type" value="Genomic_DNA"/>
</dbReference>
<dbReference type="PROSITE" id="PS50125">
    <property type="entry name" value="GUANYLATE_CYCLASE_2"/>
    <property type="match status" value="1"/>
</dbReference>
<feature type="repeat" description="TPR" evidence="1">
    <location>
        <begin position="448"/>
        <end position="481"/>
    </location>
</feature>
<dbReference type="Gene3D" id="3.40.50.10070">
    <property type="entry name" value="TolB, N-terminal domain"/>
    <property type="match status" value="1"/>
</dbReference>
<dbReference type="Gene3D" id="1.25.40.10">
    <property type="entry name" value="Tetratricopeptide repeat domain"/>
    <property type="match status" value="1"/>
</dbReference>